<dbReference type="InterPro" id="IPR045621">
    <property type="entry name" value="BPD_transp_1_N"/>
</dbReference>
<dbReference type="InterPro" id="IPR000515">
    <property type="entry name" value="MetI-like"/>
</dbReference>
<dbReference type="SUPFAM" id="SSF161098">
    <property type="entry name" value="MetI-like"/>
    <property type="match status" value="1"/>
</dbReference>
<feature type="transmembrane region" description="Helical" evidence="7">
    <location>
        <begin position="134"/>
        <end position="159"/>
    </location>
</feature>
<keyword evidence="6 7" id="KW-0472">Membrane</keyword>
<feature type="transmembrane region" description="Helical" evidence="7">
    <location>
        <begin position="101"/>
        <end position="122"/>
    </location>
</feature>
<evidence type="ECO:0000256" key="4">
    <source>
        <dbReference type="ARBA" id="ARBA00022692"/>
    </source>
</evidence>
<name>A0ABY5MR44_9HYPH</name>
<dbReference type="CDD" id="cd06261">
    <property type="entry name" value="TM_PBP2"/>
    <property type="match status" value="1"/>
</dbReference>
<dbReference type="Pfam" id="PF00528">
    <property type="entry name" value="BPD_transp_1"/>
    <property type="match status" value="1"/>
</dbReference>
<keyword evidence="2 7" id="KW-0813">Transport</keyword>
<comment type="similarity">
    <text evidence="7">Belongs to the binding-protein-dependent transport system permease family.</text>
</comment>
<evidence type="ECO:0000256" key="7">
    <source>
        <dbReference type="RuleBase" id="RU363032"/>
    </source>
</evidence>
<organism evidence="9 10">
    <name type="scientific">Nitratireductor thuwali</name>
    <dbReference type="NCBI Taxonomy" id="2267699"/>
    <lineage>
        <taxon>Bacteria</taxon>
        <taxon>Pseudomonadati</taxon>
        <taxon>Pseudomonadota</taxon>
        <taxon>Alphaproteobacteria</taxon>
        <taxon>Hyphomicrobiales</taxon>
        <taxon>Phyllobacteriaceae</taxon>
        <taxon>Nitratireductor</taxon>
    </lineage>
</organism>
<evidence type="ECO:0000256" key="3">
    <source>
        <dbReference type="ARBA" id="ARBA00022475"/>
    </source>
</evidence>
<feature type="transmembrane region" description="Helical" evidence="7">
    <location>
        <begin position="227"/>
        <end position="253"/>
    </location>
</feature>
<protein>
    <submittedName>
        <fullName evidence="9">Glutathione transport system permease protein GsiC</fullName>
    </submittedName>
</protein>
<reference evidence="9 10" key="1">
    <citation type="submission" date="2018-07" db="EMBL/GenBank/DDBJ databases">
        <title>Genome sequence of Nitratireductor thuwali#1536.</title>
        <authorList>
            <person name="Michoud G."/>
            <person name="Merlino G."/>
            <person name="Sefrji F.O."/>
            <person name="Daffonchio D."/>
        </authorList>
    </citation>
    <scope>NUCLEOTIDE SEQUENCE [LARGE SCALE GENOMIC DNA]</scope>
    <source>
        <strain evidence="9 10">Nit1536</strain>
        <plasmid evidence="9 10">p1536_1</plasmid>
    </source>
</reference>
<dbReference type="Proteomes" id="UP001342418">
    <property type="component" value="Plasmid p1536_1"/>
</dbReference>
<keyword evidence="3" id="KW-1003">Cell membrane</keyword>
<proteinExistence type="inferred from homology"/>
<feature type="domain" description="ABC transmembrane type-1" evidence="8">
    <location>
        <begin position="95"/>
        <end position="292"/>
    </location>
</feature>
<keyword evidence="5 7" id="KW-1133">Transmembrane helix</keyword>
<dbReference type="EMBL" id="CP030942">
    <property type="protein sequence ID" value="UUP19671.1"/>
    <property type="molecule type" value="Genomic_DNA"/>
</dbReference>
<sequence>MTAVFILTKLFRSALTVVLALAFTFVLLRFAGDPALAVLGVDAAPEALEHFRTRYGLDHSVAHQFVFYLSNLMSGDFGTSLRDGRPVVDVVFEALPKTLQLMGIGFLLAMAIGIPAGLLAALKQGRFLDRLVMSLSVIGFSLPNFFLGLLLILIFTLWLRLLPAGGSSSPLHFVMPVITLATAYIGIVARYARASMLTVLEKPYLVAARARGASTITIVIRHALPNAAIPIVTICGLVFGSLLGGAAVIETVFAWPGMGRLLVNSVLAKDLPVVQFIVIMLTVVMVVTNLCIDLAYRLLDPRIASSPAGSQRKGA</sequence>
<accession>A0ABY5MR44</accession>
<evidence type="ECO:0000256" key="1">
    <source>
        <dbReference type="ARBA" id="ARBA00004651"/>
    </source>
</evidence>
<evidence type="ECO:0000256" key="5">
    <source>
        <dbReference type="ARBA" id="ARBA00022989"/>
    </source>
</evidence>
<dbReference type="PANTHER" id="PTHR43163:SF6">
    <property type="entry name" value="DIPEPTIDE TRANSPORT SYSTEM PERMEASE PROTEIN DPPB-RELATED"/>
    <property type="match status" value="1"/>
</dbReference>
<gene>
    <name evidence="9" type="primary">gsiC_7</name>
    <name evidence="9" type="ORF">NTH_04183</name>
</gene>
<feature type="transmembrane region" description="Helical" evidence="7">
    <location>
        <begin position="273"/>
        <end position="296"/>
    </location>
</feature>
<keyword evidence="4 7" id="KW-0812">Transmembrane</keyword>
<evidence type="ECO:0000256" key="2">
    <source>
        <dbReference type="ARBA" id="ARBA00022448"/>
    </source>
</evidence>
<evidence type="ECO:0000313" key="10">
    <source>
        <dbReference type="Proteomes" id="UP001342418"/>
    </source>
</evidence>
<dbReference type="Gene3D" id="1.10.3720.10">
    <property type="entry name" value="MetI-like"/>
    <property type="match status" value="1"/>
</dbReference>
<dbReference type="Pfam" id="PF19300">
    <property type="entry name" value="BPD_transp_1_N"/>
    <property type="match status" value="1"/>
</dbReference>
<dbReference type="PANTHER" id="PTHR43163">
    <property type="entry name" value="DIPEPTIDE TRANSPORT SYSTEM PERMEASE PROTEIN DPPB-RELATED"/>
    <property type="match status" value="1"/>
</dbReference>
<evidence type="ECO:0000313" key="9">
    <source>
        <dbReference type="EMBL" id="UUP19671.1"/>
    </source>
</evidence>
<dbReference type="InterPro" id="IPR035906">
    <property type="entry name" value="MetI-like_sf"/>
</dbReference>
<evidence type="ECO:0000256" key="6">
    <source>
        <dbReference type="ARBA" id="ARBA00023136"/>
    </source>
</evidence>
<feature type="transmembrane region" description="Helical" evidence="7">
    <location>
        <begin position="171"/>
        <end position="192"/>
    </location>
</feature>
<dbReference type="PROSITE" id="PS50928">
    <property type="entry name" value="ABC_TM1"/>
    <property type="match status" value="1"/>
</dbReference>
<keyword evidence="10" id="KW-1185">Reference proteome</keyword>
<keyword evidence="9" id="KW-0614">Plasmid</keyword>
<evidence type="ECO:0000259" key="8">
    <source>
        <dbReference type="PROSITE" id="PS50928"/>
    </source>
</evidence>
<geneLocation type="plasmid" evidence="9 10">
    <name>p1536_1</name>
</geneLocation>
<comment type="subcellular location">
    <subcellularLocation>
        <location evidence="1 7">Cell membrane</location>
        <topology evidence="1 7">Multi-pass membrane protein</topology>
    </subcellularLocation>
</comment>